<sequence>MSADSPADRAGVRTGARSEPAAELELPRGVALAWGVAANPQRGPKREMSLERIVDAAVEIADAEGLAAVSMSRVAQALGYTTMSLYRYVTAKDDLITLMQEYGTALPPEPDPDLAPDDWRGRIRHVARAQLAQSSAHPWLLDIPIEGTPVTPNNLAWMDAMLETLAALPVTEDERVAIMLLITGQVRWQGVIERSYRDAAGAAGVDPQQIDDARDSILDALVTADEFPSLRRAVDAGVFRHGDDPLAFGFERVLDGIAEYVSTHRDGTPAPPPLSEPDADVADDRNVREARKAIREAEKRLRDARKVERQAIRAARAKRRATGE</sequence>
<feature type="coiled-coil region" evidence="5">
    <location>
        <begin position="287"/>
        <end position="314"/>
    </location>
</feature>
<keyword evidence="1" id="KW-0805">Transcription regulation</keyword>
<dbReference type="InterPro" id="IPR004111">
    <property type="entry name" value="Repressor_TetR_C"/>
</dbReference>
<keyword evidence="9" id="KW-1185">Reference proteome</keyword>
<reference evidence="8 9" key="1">
    <citation type="submission" date="2019-09" db="EMBL/GenBank/DDBJ databases">
        <title>Genome sequencing of strain KACC 19306.</title>
        <authorList>
            <person name="Heo J."/>
            <person name="Kim S.-J."/>
            <person name="Kim J.-S."/>
            <person name="Hong S.-B."/>
            <person name="Kwon S.-W."/>
        </authorList>
    </citation>
    <scope>NUCLEOTIDE SEQUENCE [LARGE SCALE GENOMIC DNA]</scope>
    <source>
        <strain evidence="8 9">KACC 19306</strain>
    </source>
</reference>
<evidence type="ECO:0000256" key="5">
    <source>
        <dbReference type="SAM" id="Coils"/>
    </source>
</evidence>
<evidence type="ECO:0000256" key="3">
    <source>
        <dbReference type="ARBA" id="ARBA00023163"/>
    </source>
</evidence>
<dbReference type="RefSeq" id="WP_149159465.1">
    <property type="nucleotide sequence ID" value="NZ_CP043505.1"/>
</dbReference>
<evidence type="ECO:0000313" key="8">
    <source>
        <dbReference type="EMBL" id="QEO13442.1"/>
    </source>
</evidence>
<accession>A0A5C1YF64</accession>
<evidence type="ECO:0000256" key="1">
    <source>
        <dbReference type="ARBA" id="ARBA00023015"/>
    </source>
</evidence>
<dbReference type="GO" id="GO:0003700">
    <property type="term" value="F:DNA-binding transcription factor activity"/>
    <property type="evidence" value="ECO:0007669"/>
    <property type="project" value="TreeGrafter"/>
</dbReference>
<keyword evidence="3" id="KW-0804">Transcription</keyword>
<dbReference type="OrthoDB" id="2570341at2"/>
<dbReference type="Pfam" id="PF00440">
    <property type="entry name" value="TetR_N"/>
    <property type="match status" value="1"/>
</dbReference>
<organism evidence="8 9">
    <name type="scientific">Agromyces intestinalis</name>
    <dbReference type="NCBI Taxonomy" id="2592652"/>
    <lineage>
        <taxon>Bacteria</taxon>
        <taxon>Bacillati</taxon>
        <taxon>Actinomycetota</taxon>
        <taxon>Actinomycetes</taxon>
        <taxon>Micrococcales</taxon>
        <taxon>Microbacteriaceae</taxon>
        <taxon>Agromyces</taxon>
    </lineage>
</organism>
<dbReference type="EMBL" id="CP043505">
    <property type="protein sequence ID" value="QEO13442.1"/>
    <property type="molecule type" value="Genomic_DNA"/>
</dbReference>
<evidence type="ECO:0000256" key="2">
    <source>
        <dbReference type="ARBA" id="ARBA00023125"/>
    </source>
</evidence>
<keyword evidence="5" id="KW-0175">Coiled coil</keyword>
<protein>
    <submittedName>
        <fullName evidence="8">TetR/AcrR family transcriptional regulator</fullName>
    </submittedName>
</protein>
<dbReference type="PANTHER" id="PTHR30055:SF151">
    <property type="entry name" value="TRANSCRIPTIONAL REGULATORY PROTEIN"/>
    <property type="match status" value="1"/>
</dbReference>
<dbReference type="SUPFAM" id="SSF46689">
    <property type="entry name" value="Homeodomain-like"/>
    <property type="match status" value="1"/>
</dbReference>
<feature type="compositionally biased region" description="Basic and acidic residues" evidence="6">
    <location>
        <begin position="1"/>
        <end position="11"/>
    </location>
</feature>
<dbReference type="GO" id="GO:0000976">
    <property type="term" value="F:transcription cis-regulatory region binding"/>
    <property type="evidence" value="ECO:0007669"/>
    <property type="project" value="TreeGrafter"/>
</dbReference>
<evidence type="ECO:0000259" key="7">
    <source>
        <dbReference type="PROSITE" id="PS50977"/>
    </source>
</evidence>
<dbReference type="Pfam" id="PF02909">
    <property type="entry name" value="TetR_C_1"/>
    <property type="match status" value="1"/>
</dbReference>
<name>A0A5C1YF64_9MICO</name>
<dbReference type="InterPro" id="IPR036271">
    <property type="entry name" value="Tet_transcr_reg_TetR-rel_C_sf"/>
</dbReference>
<evidence type="ECO:0000256" key="4">
    <source>
        <dbReference type="PROSITE-ProRule" id="PRU00335"/>
    </source>
</evidence>
<dbReference type="InterPro" id="IPR001647">
    <property type="entry name" value="HTH_TetR"/>
</dbReference>
<feature type="domain" description="HTH tetR-type" evidence="7">
    <location>
        <begin position="47"/>
        <end position="107"/>
    </location>
</feature>
<dbReference type="Proteomes" id="UP000324678">
    <property type="component" value="Chromosome"/>
</dbReference>
<evidence type="ECO:0000313" key="9">
    <source>
        <dbReference type="Proteomes" id="UP000324678"/>
    </source>
</evidence>
<dbReference type="AlphaFoldDB" id="A0A5C1YF64"/>
<proteinExistence type="predicted"/>
<feature type="DNA-binding region" description="H-T-H motif" evidence="4">
    <location>
        <begin position="70"/>
        <end position="89"/>
    </location>
</feature>
<dbReference type="Gene3D" id="1.10.10.60">
    <property type="entry name" value="Homeodomain-like"/>
    <property type="match status" value="1"/>
</dbReference>
<evidence type="ECO:0000256" key="6">
    <source>
        <dbReference type="SAM" id="MobiDB-lite"/>
    </source>
</evidence>
<dbReference type="Gene3D" id="1.10.357.10">
    <property type="entry name" value="Tetracycline Repressor, domain 2"/>
    <property type="match status" value="1"/>
</dbReference>
<gene>
    <name evidence="8" type="ORF">FLP10_02690</name>
</gene>
<dbReference type="PROSITE" id="PS50977">
    <property type="entry name" value="HTH_TETR_2"/>
    <property type="match status" value="1"/>
</dbReference>
<keyword evidence="2 4" id="KW-0238">DNA-binding</keyword>
<dbReference type="GO" id="GO:0045892">
    <property type="term" value="P:negative regulation of DNA-templated transcription"/>
    <property type="evidence" value="ECO:0007669"/>
    <property type="project" value="InterPro"/>
</dbReference>
<dbReference type="InterPro" id="IPR050109">
    <property type="entry name" value="HTH-type_TetR-like_transc_reg"/>
</dbReference>
<feature type="region of interest" description="Disordered" evidence="6">
    <location>
        <begin position="263"/>
        <end position="285"/>
    </location>
</feature>
<dbReference type="SUPFAM" id="SSF48498">
    <property type="entry name" value="Tetracyclin repressor-like, C-terminal domain"/>
    <property type="match status" value="1"/>
</dbReference>
<dbReference type="PANTHER" id="PTHR30055">
    <property type="entry name" value="HTH-TYPE TRANSCRIPTIONAL REGULATOR RUTR"/>
    <property type="match status" value="1"/>
</dbReference>
<feature type="region of interest" description="Disordered" evidence="6">
    <location>
        <begin position="1"/>
        <end position="23"/>
    </location>
</feature>
<dbReference type="KEGG" id="ail:FLP10_02690"/>
<dbReference type="InterPro" id="IPR009057">
    <property type="entry name" value="Homeodomain-like_sf"/>
</dbReference>